<dbReference type="VEuPathDB" id="FungiDB:PV08_00326"/>
<dbReference type="RefSeq" id="XP_016239968.1">
    <property type="nucleotide sequence ID" value="XM_016374692.1"/>
</dbReference>
<accession>A0A0D2A4I6</accession>
<sequence length="208" mass="22698">MPKSNSTIAAPLREALFECFRSITRLVRPSLRRQLVLVGGAASIAHSSVLVTEDVDVVGPPSALIEIWEGVSTGARNFQFESDGKIVFDAPLQDIRIRVNLIEIGKGCVERIIVAEPFFEGSVASMSDLLRLRAVTVVDRGSDGEVEDFRWLLSRVASRGQILPELDKEELECIRGAAESCLGRLDRLVLGAVLGVNNFPLAYHLIAS</sequence>
<dbReference type="Proteomes" id="UP000053328">
    <property type="component" value="Unassembled WGS sequence"/>
</dbReference>
<gene>
    <name evidence="1" type="ORF">PV08_00326</name>
</gene>
<dbReference type="OrthoDB" id="5418922at2759"/>
<evidence type="ECO:0000313" key="2">
    <source>
        <dbReference type="Proteomes" id="UP000053328"/>
    </source>
</evidence>
<proteinExistence type="predicted"/>
<dbReference type="STRING" id="91928.A0A0D2A4I6"/>
<reference evidence="1 2" key="1">
    <citation type="submission" date="2015-01" db="EMBL/GenBank/DDBJ databases">
        <title>The Genome Sequence of Exophiala spinifera CBS89968.</title>
        <authorList>
            <consortium name="The Broad Institute Genomics Platform"/>
            <person name="Cuomo C."/>
            <person name="de Hoog S."/>
            <person name="Gorbushina A."/>
            <person name="Stielow B."/>
            <person name="Teixiera M."/>
            <person name="Abouelleil A."/>
            <person name="Chapman S.B."/>
            <person name="Priest M."/>
            <person name="Young S.K."/>
            <person name="Wortman J."/>
            <person name="Nusbaum C."/>
            <person name="Birren B."/>
        </authorList>
    </citation>
    <scope>NUCLEOTIDE SEQUENCE [LARGE SCALE GENOMIC DNA]</scope>
    <source>
        <strain evidence="1 2">CBS 89968</strain>
    </source>
</reference>
<protein>
    <submittedName>
        <fullName evidence="1">Uncharacterized protein</fullName>
    </submittedName>
</protein>
<evidence type="ECO:0000313" key="1">
    <source>
        <dbReference type="EMBL" id="KIW19752.1"/>
    </source>
</evidence>
<organism evidence="1 2">
    <name type="scientific">Exophiala spinifera</name>
    <dbReference type="NCBI Taxonomy" id="91928"/>
    <lineage>
        <taxon>Eukaryota</taxon>
        <taxon>Fungi</taxon>
        <taxon>Dikarya</taxon>
        <taxon>Ascomycota</taxon>
        <taxon>Pezizomycotina</taxon>
        <taxon>Eurotiomycetes</taxon>
        <taxon>Chaetothyriomycetidae</taxon>
        <taxon>Chaetothyriales</taxon>
        <taxon>Herpotrichiellaceae</taxon>
        <taxon>Exophiala</taxon>
    </lineage>
</organism>
<dbReference type="EMBL" id="KN847492">
    <property type="protein sequence ID" value="KIW19752.1"/>
    <property type="molecule type" value="Genomic_DNA"/>
</dbReference>
<name>A0A0D2A4I6_9EURO</name>
<dbReference type="HOGENOM" id="CLU_125087_0_0_1"/>
<keyword evidence="2" id="KW-1185">Reference proteome</keyword>
<dbReference type="GeneID" id="27327409"/>
<dbReference type="AlphaFoldDB" id="A0A0D2A4I6"/>